<keyword evidence="3" id="KW-1185">Reference proteome</keyword>
<sequence length="203" mass="24062">MDREGMGFACFLGYSNSSNQDVGKNLLKEYKLEFDRKGERLNPEGLQKARRMVIRMTCCRRVLDGERDAHGRKEEKNCKMIEFETEKGLKEGKDRERNKPGGRERRNNERKKGISREKERWRLEGILRGPKETAGVRLQQRFEDTKRKMAVRAFTTCRIMQNQFDTRWSLRPGPMGWQRFRRGRRMLGRQGRGMPSQQKGMFP</sequence>
<protein>
    <submittedName>
        <fullName evidence="2">Uncharacterized protein</fullName>
    </submittedName>
</protein>
<dbReference type="EMBL" id="JAWJWF010000051">
    <property type="protein sequence ID" value="KAK6617659.1"/>
    <property type="molecule type" value="Genomic_DNA"/>
</dbReference>
<comment type="caution">
    <text evidence="2">The sequence shown here is derived from an EMBL/GenBank/DDBJ whole genome shotgun (WGS) entry which is preliminary data.</text>
</comment>
<evidence type="ECO:0000256" key="1">
    <source>
        <dbReference type="SAM" id="MobiDB-lite"/>
    </source>
</evidence>
<reference evidence="2 3" key="1">
    <citation type="submission" date="2023-09" db="EMBL/GenBank/DDBJ databases">
        <title>Genomes of two closely related lineages of the louse Polyplax serrata with different host specificities.</title>
        <authorList>
            <person name="Martinu J."/>
            <person name="Tarabai H."/>
            <person name="Stefka J."/>
            <person name="Hypsa V."/>
        </authorList>
    </citation>
    <scope>NUCLEOTIDE SEQUENCE [LARGE SCALE GENOMIC DNA]</scope>
    <source>
        <strain evidence="2">98ZLc_SE</strain>
    </source>
</reference>
<proteinExistence type="predicted"/>
<evidence type="ECO:0000313" key="3">
    <source>
        <dbReference type="Proteomes" id="UP001359485"/>
    </source>
</evidence>
<evidence type="ECO:0000313" key="2">
    <source>
        <dbReference type="EMBL" id="KAK6617659.1"/>
    </source>
</evidence>
<dbReference type="Proteomes" id="UP001359485">
    <property type="component" value="Unassembled WGS sequence"/>
</dbReference>
<feature type="region of interest" description="Disordered" evidence="1">
    <location>
        <begin position="89"/>
        <end position="116"/>
    </location>
</feature>
<gene>
    <name evidence="2" type="ORF">RUM44_005247</name>
</gene>
<accession>A0ABR1AEI2</accession>
<name>A0ABR1AEI2_POLSC</name>
<organism evidence="2 3">
    <name type="scientific">Polyplax serrata</name>
    <name type="common">Common mouse louse</name>
    <dbReference type="NCBI Taxonomy" id="468196"/>
    <lineage>
        <taxon>Eukaryota</taxon>
        <taxon>Metazoa</taxon>
        <taxon>Ecdysozoa</taxon>
        <taxon>Arthropoda</taxon>
        <taxon>Hexapoda</taxon>
        <taxon>Insecta</taxon>
        <taxon>Pterygota</taxon>
        <taxon>Neoptera</taxon>
        <taxon>Paraneoptera</taxon>
        <taxon>Psocodea</taxon>
        <taxon>Troctomorpha</taxon>
        <taxon>Phthiraptera</taxon>
        <taxon>Anoplura</taxon>
        <taxon>Polyplacidae</taxon>
        <taxon>Polyplax</taxon>
    </lineage>
</organism>